<keyword evidence="2" id="KW-0472">Membrane</keyword>
<dbReference type="Proteomes" id="UP000092093">
    <property type="component" value="Unassembled WGS sequence"/>
</dbReference>
<dbReference type="Gene3D" id="3.40.190.10">
    <property type="entry name" value="Periplasmic binding protein-like II"/>
    <property type="match status" value="2"/>
</dbReference>
<sequence>MWQQQQKDTVIVKLSLLMAIATSSIVANCLISSPIQAESKNRTLDFTLPEKVETGTVIKIDGSSNSELVNQTLKKDFEQQFTGTKVEISTNDNQESIKAVLDGKRDLASLGRELTAEEKSEGLKQVLVHREKIAIIVGINNPFYGSLTTEKFAKIFQGEITDWSELGNTQGKIRFIDRPSNSDIRNSFSQYPAFKSGQLLTGVNAVQIPEDNTINIIKELGKDGISYALANQISKLPDVRVLKVQDHLPNNSEYPFYQSFVYVYKENPSPKVRDFLGFILAKPGKDSIKAAKEAEAVAVAVRSIQTVSRPIANASTGDSAVSEGPLTMPTTLVTPQPGGEIQLVNFFNNPSMITKNTRFLLLLPLFVIAGLSSFLPLLWRRKKRLSKEVQSFSNSETDSIPDKIITLPDSGVFASIINNNGNSNGNSTNHYQKNNPQEITAISNIAVIDVPQKNSPRNQITELSELSEIDLDDELVWNTEDPVIVVNSYFPQIPNIHQYPINVNINTDEFTDTSLDLVEPPATRPHAITSLSELLGIAPTPVKSEDLNAMLKPVKNPPQNQDLSSNLPSELGEALNAITSPITAKTVATEEEISPIPLYPLDINEPVATESDVETLVTEEEISPIPLYPLDINEAIATELDVETVVTEEEISLTPLYPTDINEAIATELDVEIETGTNIYPVNVTGNTRIILTPRTPKWAWLSWYISNDHQQILHNQGFSILAVRLYDVTNLDLSYQRPRFLQQYECETATSNRYVPIPSGERDYMTEIGYVNHDNQWLCLARSGIVRIFSRPTTNFWVIVDTELVLHGATEEGANISINGQKVKVNPDGTFKLTVPFVDNLVDYQITATSANIEHTKTIDKRFFQEEYEG</sequence>
<keyword evidence="1" id="KW-0732">Signal</keyword>
<feature type="transmembrane region" description="Helical" evidence="2">
    <location>
        <begin position="359"/>
        <end position="379"/>
    </location>
</feature>
<dbReference type="EMBL" id="LJOW01000001">
    <property type="protein sequence ID" value="OBQ45681.1"/>
    <property type="molecule type" value="Genomic_DNA"/>
</dbReference>
<dbReference type="PANTHER" id="PTHR30570:SF1">
    <property type="entry name" value="PHOSPHATE-BINDING PROTEIN PSTS"/>
    <property type="match status" value="1"/>
</dbReference>
<proteinExistence type="predicted"/>
<feature type="domain" description="PBP" evidence="3">
    <location>
        <begin position="53"/>
        <end position="281"/>
    </location>
</feature>
<name>A0A1B7X8H2_APHFL</name>
<evidence type="ECO:0000259" key="3">
    <source>
        <dbReference type="Pfam" id="PF12849"/>
    </source>
</evidence>
<dbReference type="Pfam" id="PF12849">
    <property type="entry name" value="PBP_like_2"/>
    <property type="match status" value="1"/>
</dbReference>
<dbReference type="SUPFAM" id="SSF53850">
    <property type="entry name" value="Periplasmic binding protein-like II"/>
    <property type="match status" value="1"/>
</dbReference>
<keyword evidence="2" id="KW-0812">Transmembrane</keyword>
<dbReference type="AlphaFoldDB" id="A0A1B7X8H2"/>
<evidence type="ECO:0000313" key="5">
    <source>
        <dbReference type="Proteomes" id="UP000092093"/>
    </source>
</evidence>
<reference evidence="4 5" key="1">
    <citation type="submission" date="2015-09" db="EMBL/GenBank/DDBJ databases">
        <title>Aphanizomenon flos-aquae WA102.</title>
        <authorList>
            <person name="Driscoll C."/>
        </authorList>
    </citation>
    <scope>NUCLEOTIDE SEQUENCE [LARGE SCALE GENOMIC DNA]</scope>
    <source>
        <strain evidence="4">WA102</strain>
    </source>
</reference>
<dbReference type="InterPro" id="IPR032585">
    <property type="entry name" value="DUF4912"/>
</dbReference>
<dbReference type="InterPro" id="IPR024370">
    <property type="entry name" value="PBP_domain"/>
</dbReference>
<evidence type="ECO:0000256" key="1">
    <source>
        <dbReference type="ARBA" id="ARBA00022729"/>
    </source>
</evidence>
<protein>
    <recommendedName>
        <fullName evidence="3">PBP domain-containing protein</fullName>
    </recommendedName>
</protein>
<dbReference type="InterPro" id="IPR050811">
    <property type="entry name" value="Phosphate_ABC_transporter"/>
</dbReference>
<comment type="caution">
    <text evidence="4">The sequence shown here is derived from an EMBL/GenBank/DDBJ whole genome shotgun (WGS) entry which is preliminary data.</text>
</comment>
<gene>
    <name evidence="4" type="ORF">AN484_00275</name>
</gene>
<evidence type="ECO:0000256" key="2">
    <source>
        <dbReference type="SAM" id="Phobius"/>
    </source>
</evidence>
<organism evidence="4 5">
    <name type="scientific">Aphanizomenon flos-aquae WA102</name>
    <dbReference type="NCBI Taxonomy" id="1710896"/>
    <lineage>
        <taxon>Bacteria</taxon>
        <taxon>Bacillati</taxon>
        <taxon>Cyanobacteriota</taxon>
        <taxon>Cyanophyceae</taxon>
        <taxon>Nostocales</taxon>
        <taxon>Aphanizomenonaceae</taxon>
        <taxon>Aphanizomenon</taxon>
    </lineage>
</organism>
<evidence type="ECO:0000313" key="4">
    <source>
        <dbReference type="EMBL" id="OBQ45681.1"/>
    </source>
</evidence>
<dbReference type="Pfam" id="PF16258">
    <property type="entry name" value="DUF4912"/>
    <property type="match status" value="1"/>
</dbReference>
<feature type="transmembrane region" description="Helical" evidence="2">
    <location>
        <begin position="12"/>
        <end position="33"/>
    </location>
</feature>
<keyword evidence="2" id="KW-1133">Transmembrane helix</keyword>
<dbReference type="PANTHER" id="PTHR30570">
    <property type="entry name" value="PERIPLASMIC PHOSPHATE BINDING COMPONENT OF PHOSPHATE ABC TRANSPORTER"/>
    <property type="match status" value="1"/>
</dbReference>
<dbReference type="PATRIC" id="fig|1710896.3.peg.56"/>
<accession>A0A1B7X8H2</accession>